<evidence type="ECO:0000313" key="3">
    <source>
        <dbReference type="Proteomes" id="UP000575898"/>
    </source>
</evidence>
<feature type="chain" id="PRO_5032983838" description="DUF2993 domain-containing protein" evidence="1">
    <location>
        <begin position="23"/>
        <end position="247"/>
    </location>
</feature>
<dbReference type="EMBL" id="JACHHY010000034">
    <property type="protein sequence ID" value="MBB5020417.1"/>
    <property type="molecule type" value="Genomic_DNA"/>
</dbReference>
<feature type="signal peptide" evidence="1">
    <location>
        <begin position="1"/>
        <end position="22"/>
    </location>
</feature>
<keyword evidence="3" id="KW-1185">Reference proteome</keyword>
<protein>
    <recommendedName>
        <fullName evidence="4">DUF2993 domain-containing protein</fullName>
    </recommendedName>
</protein>
<dbReference type="AlphaFoldDB" id="A0A840MT77"/>
<evidence type="ECO:0008006" key="4">
    <source>
        <dbReference type="Google" id="ProtNLM"/>
    </source>
</evidence>
<dbReference type="Proteomes" id="UP000575898">
    <property type="component" value="Unassembled WGS sequence"/>
</dbReference>
<accession>A0A840MT77</accession>
<dbReference type="RefSeq" id="WP_184041812.1">
    <property type="nucleotide sequence ID" value="NZ_JACHHY010000034.1"/>
</dbReference>
<evidence type="ECO:0000313" key="2">
    <source>
        <dbReference type="EMBL" id="MBB5020417.1"/>
    </source>
</evidence>
<proteinExistence type="predicted"/>
<comment type="caution">
    <text evidence="2">The sequence shown here is derived from an EMBL/GenBank/DDBJ whole genome shotgun (WGS) entry which is preliminary data.</text>
</comment>
<name>A0A840MT77_9PROT</name>
<evidence type="ECO:0000256" key="1">
    <source>
        <dbReference type="SAM" id="SignalP"/>
    </source>
</evidence>
<keyword evidence="1" id="KW-0732">Signal</keyword>
<organism evidence="2 3">
    <name type="scientific">Chitinivorax tropicus</name>
    <dbReference type="NCBI Taxonomy" id="714531"/>
    <lineage>
        <taxon>Bacteria</taxon>
        <taxon>Pseudomonadati</taxon>
        <taxon>Pseudomonadota</taxon>
        <taxon>Betaproteobacteria</taxon>
        <taxon>Chitinivorax</taxon>
    </lineage>
</organism>
<gene>
    <name evidence="2" type="ORF">HNQ59_003736</name>
</gene>
<sequence>MNLTKHGLWACLLWGMVSPAWAADAACGKALNLAPVAVKLLGGGQIQTEVGAVPLLGLLRQLQQALPQGAQLQQLQVDDRQIQLTIHLTDRALTEPVLTELATPWGLKPAPGVANEQSLVLHTSLVALAKTFDCGVAVGRGVTLRGFSDFADALYRRVLRYDLSIHHYQAKAVIKAASMRVPSFYPAQFRVVGGWDELLKWLGDEIKQPYTSVAHGLQLRRLTDGQYELGFEFRLVGEPVVALVPKV</sequence>
<reference evidence="2 3" key="1">
    <citation type="submission" date="2020-08" db="EMBL/GenBank/DDBJ databases">
        <title>Genomic Encyclopedia of Type Strains, Phase IV (KMG-IV): sequencing the most valuable type-strain genomes for metagenomic binning, comparative biology and taxonomic classification.</title>
        <authorList>
            <person name="Goeker M."/>
        </authorList>
    </citation>
    <scope>NUCLEOTIDE SEQUENCE [LARGE SCALE GENOMIC DNA]</scope>
    <source>
        <strain evidence="2 3">DSM 27165</strain>
    </source>
</reference>